<comment type="caution">
    <text evidence="5">The sequence shown here is derived from an EMBL/GenBank/DDBJ whole genome shotgun (WGS) entry which is preliminary data.</text>
</comment>
<keyword evidence="6" id="KW-1185">Reference proteome</keyword>
<evidence type="ECO:0000256" key="1">
    <source>
        <dbReference type="ARBA" id="ARBA00022884"/>
    </source>
</evidence>
<dbReference type="InterPro" id="IPR034862">
    <property type="entry name" value="Fungal_Mei2-like_RRM3"/>
</dbReference>
<protein>
    <recommendedName>
        <fullName evidence="4">RRM domain-containing protein</fullName>
    </recommendedName>
</protein>
<feature type="region of interest" description="Disordered" evidence="3">
    <location>
        <begin position="120"/>
        <end position="145"/>
    </location>
</feature>
<proteinExistence type="predicted"/>
<organism evidence="5 6">
    <name type="scientific">Hymenoscyphus fraxineus</name>
    <dbReference type="NCBI Taxonomy" id="746836"/>
    <lineage>
        <taxon>Eukaryota</taxon>
        <taxon>Fungi</taxon>
        <taxon>Dikarya</taxon>
        <taxon>Ascomycota</taxon>
        <taxon>Pezizomycotina</taxon>
        <taxon>Leotiomycetes</taxon>
        <taxon>Helotiales</taxon>
        <taxon>Helotiaceae</taxon>
        <taxon>Hymenoscyphus</taxon>
    </lineage>
</organism>
<evidence type="ECO:0000313" key="5">
    <source>
        <dbReference type="EMBL" id="CAG8959534.1"/>
    </source>
</evidence>
<dbReference type="EMBL" id="CAJVRL010000092">
    <property type="protein sequence ID" value="CAG8959534.1"/>
    <property type="molecule type" value="Genomic_DNA"/>
</dbReference>
<dbReference type="SUPFAM" id="SSF54928">
    <property type="entry name" value="RNA-binding domain, RBD"/>
    <property type="match status" value="1"/>
</dbReference>
<feature type="domain" description="RRM" evidence="4">
    <location>
        <begin position="607"/>
        <end position="691"/>
    </location>
</feature>
<evidence type="ECO:0000256" key="2">
    <source>
        <dbReference type="PROSITE-ProRule" id="PRU00176"/>
    </source>
</evidence>
<dbReference type="Proteomes" id="UP000696280">
    <property type="component" value="Unassembled WGS sequence"/>
</dbReference>
<evidence type="ECO:0000259" key="4">
    <source>
        <dbReference type="PROSITE" id="PS50102"/>
    </source>
</evidence>
<dbReference type="AlphaFoldDB" id="A0A9N9L4W5"/>
<evidence type="ECO:0000313" key="6">
    <source>
        <dbReference type="Proteomes" id="UP000696280"/>
    </source>
</evidence>
<feature type="compositionally biased region" description="Polar residues" evidence="3">
    <location>
        <begin position="399"/>
        <end position="410"/>
    </location>
</feature>
<reference evidence="5" key="1">
    <citation type="submission" date="2021-07" db="EMBL/GenBank/DDBJ databases">
        <authorList>
            <person name="Durling M."/>
        </authorList>
    </citation>
    <scope>NUCLEOTIDE SEQUENCE</scope>
</reference>
<dbReference type="PROSITE" id="PS50102">
    <property type="entry name" value="RRM"/>
    <property type="match status" value="1"/>
</dbReference>
<feature type="compositionally biased region" description="Polar residues" evidence="3">
    <location>
        <begin position="73"/>
        <end position="88"/>
    </location>
</feature>
<dbReference type="OrthoDB" id="417481at2759"/>
<feature type="compositionally biased region" description="Low complexity" evidence="3">
    <location>
        <begin position="41"/>
        <end position="54"/>
    </location>
</feature>
<dbReference type="InterPro" id="IPR035979">
    <property type="entry name" value="RBD_domain_sf"/>
</dbReference>
<feature type="region of interest" description="Disordered" evidence="3">
    <location>
        <begin position="397"/>
        <end position="447"/>
    </location>
</feature>
<evidence type="ECO:0000256" key="3">
    <source>
        <dbReference type="SAM" id="MobiDB-lite"/>
    </source>
</evidence>
<feature type="compositionally biased region" description="Low complexity" evidence="3">
    <location>
        <begin position="354"/>
        <end position="364"/>
    </location>
</feature>
<dbReference type="CDD" id="cd12532">
    <property type="entry name" value="RRM3_MEI2_fungi"/>
    <property type="match status" value="1"/>
</dbReference>
<dbReference type="PANTHER" id="PTHR23189">
    <property type="entry name" value="RNA RECOGNITION MOTIF-CONTAINING"/>
    <property type="match status" value="1"/>
</dbReference>
<feature type="region of interest" description="Disordered" evidence="3">
    <location>
        <begin position="41"/>
        <end position="96"/>
    </location>
</feature>
<keyword evidence="1 2" id="KW-0694">RNA-binding</keyword>
<dbReference type="InterPro" id="IPR000504">
    <property type="entry name" value="RRM_dom"/>
</dbReference>
<feature type="compositionally biased region" description="Low complexity" evidence="3">
    <location>
        <begin position="120"/>
        <end position="143"/>
    </location>
</feature>
<dbReference type="Pfam" id="PF04059">
    <property type="entry name" value="RRM_2"/>
    <property type="match status" value="1"/>
</dbReference>
<gene>
    <name evidence="5" type="ORF">HYFRA_00001435</name>
</gene>
<accession>A0A9N9L4W5</accession>
<name>A0A9N9L4W5_9HELO</name>
<dbReference type="InterPro" id="IPR007201">
    <property type="entry name" value="Mei2-like_Rrm_C"/>
</dbReference>
<feature type="region of interest" description="Disordered" evidence="3">
    <location>
        <begin position="345"/>
        <end position="370"/>
    </location>
</feature>
<sequence length="807" mass="88700">MQLKMQLNEDLTPELEPELEPELTAGLNTSMLIIIQINMQSQASPRSSASSNRSYEATPESKLTAFSPEDRVTLSNLKSTTSKASSTPLKAGHHDPFVTAKPKLSATAMAFQPFAVPSGQPAASSSAARGSSSSMSPIPADYSQKQNLNVGENDHYGTFTTSTGASRCMKISSIYGADVENLVAASLKKLEVTKWKRLGTNRLTIMNNTVYIRESNIADAAHIYTALKVDNLETLEVSYIKPTAWAQVVSPGPSKPSDYEGEVILEAFYPVDRVVNQQEVEVSLRKLLATEGPLCAWRKLPSHQPGSYKLLAEFFDAAIATRAIGRILAMNKSKELPVSITAKQHNPELHTDTRPTATSTPTRQSTDRVHRLSESLNALTIGRSPIDRSKAYSVRTADNYPSNTSVNRTPGTIDRSHAYAPTRTPGSVDRSNAYAPTRTPGSIDRSNAFANQPQTMTNGLAYFPASAAFAMAQGSVHGVPVMLGGLYNPSSPHAIQPQMMTPIHGSTPITGSLATMAPGMFATPPLYPYPGGDQSASPIAYPQQGLCYSPATPVNSRELGPFNRSSGRRQNAVKVPPHARRSHQNPAAGQHNHVDIARIRGGLDVRTTVMLRNIPNKVDQAMLKGIVDESSFGRYDFMYLRIDFSNNCNVGYAFINFVDPIDIITFVEARSNQKWHRFKSDKVAEVSYATIQGRDCLIQKFRNSSVMLEPAHYRPKLFFTLSDPFGRAGEEDVFPGSDNASKLKRSCENAEHVGLFAPSAGQHLRDEQRRRRSQYDRGTSLAEREEFDYEILDNFDNSQGFYQYHSY</sequence>
<dbReference type="GO" id="GO:0003723">
    <property type="term" value="F:RNA binding"/>
    <property type="evidence" value="ECO:0007669"/>
    <property type="project" value="UniProtKB-UniRule"/>
</dbReference>